<dbReference type="AlphaFoldDB" id="A0A7G3ZGV7"/>
<dbReference type="Proteomes" id="UP000515788">
    <property type="component" value="Chromosome 4"/>
</dbReference>
<keyword evidence="4" id="KW-0028">Amino-acid biosynthesis</keyword>
<organism evidence="15 16">
    <name type="scientific">Torulaspora globosa</name>
    <dbReference type="NCBI Taxonomy" id="48254"/>
    <lineage>
        <taxon>Eukaryota</taxon>
        <taxon>Fungi</taxon>
        <taxon>Dikarya</taxon>
        <taxon>Ascomycota</taxon>
        <taxon>Saccharomycotina</taxon>
        <taxon>Saccharomycetes</taxon>
        <taxon>Saccharomycetales</taxon>
        <taxon>Saccharomycetaceae</taxon>
        <taxon>Torulaspora</taxon>
    </lineage>
</organism>
<dbReference type="Pfam" id="PF01053">
    <property type="entry name" value="Cys_Met_Meta_PP"/>
    <property type="match status" value="1"/>
</dbReference>
<evidence type="ECO:0000313" key="15">
    <source>
        <dbReference type="EMBL" id="QLL32743.1"/>
    </source>
</evidence>
<dbReference type="GO" id="GO:0005737">
    <property type="term" value="C:cytoplasm"/>
    <property type="evidence" value="ECO:0007669"/>
    <property type="project" value="TreeGrafter"/>
</dbReference>
<evidence type="ECO:0000256" key="8">
    <source>
        <dbReference type="ARBA" id="ARBA00046315"/>
    </source>
</evidence>
<evidence type="ECO:0000256" key="3">
    <source>
        <dbReference type="ARBA" id="ARBA00012224"/>
    </source>
</evidence>
<sequence>MVQNFKNFKPSLTSGLVTNRSDRDKHGASIHPVYLSTTFKVDLDNPEAQNFDYSRSGNPSRSLLQHQIGKLYEVPASHVLAVASGMTALDVILRGLVVSSTTHVPTIIAGDDLYGGSNRLLSFLSSRSHARTVHVDTADFERFSTVFDSIDKVDCVLLETPTNPLCKVVDLPRIVSFIKSASPATCVIVDNTMMSGLNCNPLKHQCDVVYESATKYLNGHHDIMGGVIITRTPEIAQDIYYVVNSTGGGLSPLESWLLNRGLRTLSVRLYQQQYNAMIIAQWLEDSCGFKATEKNSALKTRYVGLKSNPQFELHRSFNKGPGAVLSFETGSLEHSRRIVASKTLQIWSVTVSFGCVNSLLSLPCMMSHASIDAAVRKEREFPEDLIRLCVGIEDVSDLQKDLLNAMIDADVIELRENGKYLYNRLNDHLGLNTIAENGPKAGNIYEQFYGNDLIEQDNRMNHRALKL</sequence>
<evidence type="ECO:0000256" key="11">
    <source>
        <dbReference type="ARBA" id="ARBA00047625"/>
    </source>
</evidence>
<dbReference type="GeneID" id="59325910"/>
<dbReference type="OrthoDB" id="2545919at2759"/>
<evidence type="ECO:0000256" key="6">
    <source>
        <dbReference type="ARBA" id="ARBA00023167"/>
    </source>
</evidence>
<dbReference type="InterPro" id="IPR000277">
    <property type="entry name" value="Cys/Met-Metab_PyrdxlP-dep_enz"/>
</dbReference>
<gene>
    <name evidence="15" type="ORF">HG536_0D02650</name>
</gene>
<dbReference type="SUPFAM" id="SSF53383">
    <property type="entry name" value="PLP-dependent transferases"/>
    <property type="match status" value="1"/>
</dbReference>
<dbReference type="GO" id="GO:0047804">
    <property type="term" value="F:cysteine-S-conjugate beta-lyase activity"/>
    <property type="evidence" value="ECO:0007669"/>
    <property type="project" value="UniProtKB-EC"/>
</dbReference>
<evidence type="ECO:0000256" key="10">
    <source>
        <dbReference type="ARBA" id="ARBA00047517"/>
    </source>
</evidence>
<evidence type="ECO:0000256" key="14">
    <source>
        <dbReference type="RuleBase" id="RU362118"/>
    </source>
</evidence>
<dbReference type="PANTHER" id="PTHR11808">
    <property type="entry name" value="TRANS-SULFURATION ENZYME FAMILY MEMBER"/>
    <property type="match status" value="1"/>
</dbReference>
<dbReference type="InterPro" id="IPR015422">
    <property type="entry name" value="PyrdxlP-dep_Trfase_small"/>
</dbReference>
<dbReference type="GO" id="GO:0019346">
    <property type="term" value="P:transsulfuration"/>
    <property type="evidence" value="ECO:0007669"/>
    <property type="project" value="InterPro"/>
</dbReference>
<keyword evidence="16" id="KW-1185">Reference proteome</keyword>
<evidence type="ECO:0000313" key="16">
    <source>
        <dbReference type="Proteomes" id="UP000515788"/>
    </source>
</evidence>
<keyword evidence="6" id="KW-0486">Methionine biosynthesis</keyword>
<comment type="cofactor">
    <cofactor evidence="1 14">
        <name>pyridoxal 5'-phosphate</name>
        <dbReference type="ChEBI" id="CHEBI:597326"/>
    </cofactor>
</comment>
<dbReference type="InterPro" id="IPR006238">
    <property type="entry name" value="Cys_b_lyase_euk"/>
</dbReference>
<comment type="pathway">
    <text evidence="8">Amino-acid biosynthesis; L-methionine biosynthesis via de novo pathway; L-homocysteine from L-cystathionine: step 1/1.</text>
</comment>
<dbReference type="RefSeq" id="XP_037139417.1">
    <property type="nucleotide sequence ID" value="XM_037283521.1"/>
</dbReference>
<dbReference type="InterPro" id="IPR054542">
    <property type="entry name" value="Cys_met_metab_PP"/>
</dbReference>
<dbReference type="PROSITE" id="PS00868">
    <property type="entry name" value="CYS_MET_METAB_PP"/>
    <property type="match status" value="1"/>
</dbReference>
<dbReference type="GO" id="GO:0071266">
    <property type="term" value="P:'de novo' L-methionine biosynthetic process"/>
    <property type="evidence" value="ECO:0007669"/>
    <property type="project" value="InterPro"/>
</dbReference>
<dbReference type="EMBL" id="CP059249">
    <property type="protein sequence ID" value="QLL32743.1"/>
    <property type="molecule type" value="Genomic_DNA"/>
</dbReference>
<dbReference type="GO" id="GO:0030170">
    <property type="term" value="F:pyridoxal phosphate binding"/>
    <property type="evidence" value="ECO:0007669"/>
    <property type="project" value="InterPro"/>
</dbReference>
<comment type="catalytic activity">
    <reaction evidence="10">
        <text>L,L-cystathionine + H2O = L-homocysteine + pyruvate + NH4(+)</text>
        <dbReference type="Rhea" id="RHEA:13965"/>
        <dbReference type="ChEBI" id="CHEBI:15361"/>
        <dbReference type="ChEBI" id="CHEBI:15377"/>
        <dbReference type="ChEBI" id="CHEBI:28938"/>
        <dbReference type="ChEBI" id="CHEBI:58161"/>
        <dbReference type="ChEBI" id="CHEBI:58199"/>
    </reaction>
</comment>
<evidence type="ECO:0000256" key="7">
    <source>
        <dbReference type="ARBA" id="ARBA00023239"/>
    </source>
</evidence>
<comment type="catalytic activity">
    <reaction evidence="11">
        <text>an S-substituted L-cysteine + H2O = a thiol + pyruvate + NH4(+)</text>
        <dbReference type="Rhea" id="RHEA:18121"/>
        <dbReference type="ChEBI" id="CHEBI:15361"/>
        <dbReference type="ChEBI" id="CHEBI:15377"/>
        <dbReference type="ChEBI" id="CHEBI:28938"/>
        <dbReference type="ChEBI" id="CHEBI:29256"/>
        <dbReference type="ChEBI" id="CHEBI:58717"/>
        <dbReference type="EC" id="4.4.1.13"/>
    </reaction>
</comment>
<comment type="similarity">
    <text evidence="2 14">Belongs to the trans-sulfuration enzymes family.</text>
</comment>
<dbReference type="PIRSF" id="PIRSF001434">
    <property type="entry name" value="CGS"/>
    <property type="match status" value="1"/>
</dbReference>
<evidence type="ECO:0000256" key="4">
    <source>
        <dbReference type="ARBA" id="ARBA00022605"/>
    </source>
</evidence>
<dbReference type="InterPro" id="IPR015421">
    <property type="entry name" value="PyrdxlP-dep_Trfase_major"/>
</dbReference>
<evidence type="ECO:0000256" key="5">
    <source>
        <dbReference type="ARBA" id="ARBA00022898"/>
    </source>
</evidence>
<reference evidence="15 16" key="1">
    <citation type="submission" date="2020-06" db="EMBL/GenBank/DDBJ databases">
        <title>The yeast mating-type switching endonuclease HO is a domesticated member of an unorthodox homing genetic element family.</title>
        <authorList>
            <person name="Coughlan A.Y."/>
            <person name="Lombardi L."/>
            <person name="Braun-Galleani S."/>
            <person name="Martos A.R."/>
            <person name="Galeote V."/>
            <person name="Bigey F."/>
            <person name="Dequin S."/>
            <person name="Byrne K.P."/>
            <person name="Wolfe K.H."/>
        </authorList>
    </citation>
    <scope>NUCLEOTIDE SEQUENCE [LARGE SCALE GENOMIC DNA]</scope>
    <source>
        <strain evidence="15 16">CBS764</strain>
    </source>
</reference>
<keyword evidence="7" id="KW-0456">Lyase</keyword>
<protein>
    <recommendedName>
        <fullName evidence="12">Cystathionine beta-lyase</fullName>
        <ecNumber evidence="3">4.4.1.13</ecNumber>
    </recommendedName>
    <alternativeName>
        <fullName evidence="9">Cysteine-S-conjugate beta-lyase</fullName>
    </alternativeName>
</protein>
<evidence type="ECO:0000256" key="1">
    <source>
        <dbReference type="ARBA" id="ARBA00001933"/>
    </source>
</evidence>
<evidence type="ECO:0000256" key="2">
    <source>
        <dbReference type="ARBA" id="ARBA00009077"/>
    </source>
</evidence>
<dbReference type="EC" id="4.4.1.13" evidence="3"/>
<dbReference type="KEGG" id="tgb:HG536_0D02650"/>
<dbReference type="Gene3D" id="3.40.640.10">
    <property type="entry name" value="Type I PLP-dependent aspartate aminotransferase-like (Major domain)"/>
    <property type="match status" value="1"/>
</dbReference>
<dbReference type="InterPro" id="IPR015424">
    <property type="entry name" value="PyrdxlP-dep_Trfase"/>
</dbReference>
<proteinExistence type="inferred from homology"/>
<dbReference type="NCBIfam" id="TIGR01329">
    <property type="entry name" value="cysta_beta_ly_E"/>
    <property type="match status" value="1"/>
</dbReference>
<evidence type="ECO:0000256" key="13">
    <source>
        <dbReference type="PIRSR" id="PIRSR001434-2"/>
    </source>
</evidence>
<keyword evidence="5 13" id="KW-0663">Pyridoxal phosphate</keyword>
<evidence type="ECO:0000256" key="12">
    <source>
        <dbReference type="ARBA" id="ARBA00072331"/>
    </source>
</evidence>
<feature type="modified residue" description="N6-(pyridoxal phosphate)lysine" evidence="13">
    <location>
        <position position="215"/>
    </location>
</feature>
<dbReference type="FunFam" id="3.90.1150.10:FF:000013">
    <property type="entry name" value="Cystathionine beta-lyase"/>
    <property type="match status" value="1"/>
</dbReference>
<dbReference type="Gene3D" id="3.90.1150.10">
    <property type="entry name" value="Aspartate Aminotransferase, domain 1"/>
    <property type="match status" value="1"/>
</dbReference>
<accession>A0A7G3ZGV7</accession>
<name>A0A7G3ZGV7_9SACH</name>
<dbReference type="PANTHER" id="PTHR11808:SF50">
    <property type="entry name" value="CYSTATHIONINE BETA-LYASE"/>
    <property type="match status" value="1"/>
</dbReference>
<evidence type="ECO:0000256" key="9">
    <source>
        <dbReference type="ARBA" id="ARBA00047213"/>
    </source>
</evidence>